<protein>
    <submittedName>
        <fullName evidence="5">Endoglucanase-1</fullName>
    </submittedName>
</protein>
<organism evidence="5 6">
    <name type="scientific">Penicillium hordei</name>
    <dbReference type="NCBI Taxonomy" id="40994"/>
    <lineage>
        <taxon>Eukaryota</taxon>
        <taxon>Fungi</taxon>
        <taxon>Dikarya</taxon>
        <taxon>Ascomycota</taxon>
        <taxon>Pezizomycotina</taxon>
        <taxon>Eurotiomycetes</taxon>
        <taxon>Eurotiomycetidae</taxon>
        <taxon>Eurotiales</taxon>
        <taxon>Aspergillaceae</taxon>
        <taxon>Penicillium</taxon>
    </lineage>
</organism>
<evidence type="ECO:0000256" key="2">
    <source>
        <dbReference type="ARBA" id="ARBA00022729"/>
    </source>
</evidence>
<keyword evidence="3" id="KW-0378">Hydrolase</keyword>
<dbReference type="GeneID" id="81583774"/>
<accession>A0AAD6EHI0</accession>
<name>A0AAD6EHI0_9EURO</name>
<evidence type="ECO:0000313" key="6">
    <source>
        <dbReference type="Proteomes" id="UP001213799"/>
    </source>
</evidence>
<comment type="similarity">
    <text evidence="1 3">Belongs to the glycosyl hydrolase 12 (cellulase H) family.</text>
</comment>
<dbReference type="RefSeq" id="XP_056758527.1">
    <property type="nucleotide sequence ID" value="XM_056893532.1"/>
</dbReference>
<keyword evidence="2 4" id="KW-0732">Signal</keyword>
<dbReference type="GO" id="GO:0008810">
    <property type="term" value="F:cellulase activity"/>
    <property type="evidence" value="ECO:0007669"/>
    <property type="project" value="InterPro"/>
</dbReference>
<dbReference type="GO" id="GO:0000272">
    <property type="term" value="P:polysaccharide catabolic process"/>
    <property type="evidence" value="ECO:0007669"/>
    <property type="project" value="UniProtKB-KW"/>
</dbReference>
<feature type="signal peptide" evidence="4">
    <location>
        <begin position="1"/>
        <end position="16"/>
    </location>
</feature>
<keyword evidence="3" id="KW-0119">Carbohydrate metabolism</keyword>
<dbReference type="AlphaFoldDB" id="A0AAD6EHI0"/>
<keyword evidence="3" id="KW-0326">Glycosidase</keyword>
<evidence type="ECO:0000313" key="5">
    <source>
        <dbReference type="EMBL" id="KAJ5617360.1"/>
    </source>
</evidence>
<dbReference type="Gene3D" id="2.60.120.180">
    <property type="match status" value="1"/>
</dbReference>
<reference evidence="5" key="2">
    <citation type="submission" date="2023-01" db="EMBL/GenBank/DDBJ databases">
        <authorList>
            <person name="Petersen C."/>
        </authorList>
    </citation>
    <scope>NUCLEOTIDE SEQUENCE</scope>
    <source>
        <strain evidence="5">IBT 12815</strain>
    </source>
</reference>
<dbReference type="SUPFAM" id="SSF49899">
    <property type="entry name" value="Concanavalin A-like lectins/glucanases"/>
    <property type="match status" value="1"/>
</dbReference>
<dbReference type="PANTHER" id="PTHR34002:SF10">
    <property type="entry name" value="PUTATIVE-RELATED"/>
    <property type="match status" value="1"/>
</dbReference>
<dbReference type="PANTHER" id="PTHR34002">
    <property type="entry name" value="BLR1656 PROTEIN"/>
    <property type="match status" value="1"/>
</dbReference>
<dbReference type="InterPro" id="IPR013320">
    <property type="entry name" value="ConA-like_dom_sf"/>
</dbReference>
<comment type="caution">
    <text evidence="5">The sequence shown here is derived from an EMBL/GenBank/DDBJ whole genome shotgun (WGS) entry which is preliminary data.</text>
</comment>
<evidence type="ECO:0000256" key="3">
    <source>
        <dbReference type="RuleBase" id="RU361163"/>
    </source>
</evidence>
<keyword evidence="6" id="KW-1185">Reference proteome</keyword>
<evidence type="ECO:0000256" key="1">
    <source>
        <dbReference type="ARBA" id="ARBA00005519"/>
    </source>
</evidence>
<dbReference type="Pfam" id="PF01670">
    <property type="entry name" value="Glyco_hydro_12"/>
    <property type="match status" value="1"/>
</dbReference>
<gene>
    <name evidence="5" type="ORF">N7537_002474</name>
</gene>
<feature type="chain" id="PRO_5041897270" evidence="4">
    <location>
        <begin position="17"/>
        <end position="239"/>
    </location>
</feature>
<keyword evidence="3" id="KW-0624">Polysaccharide degradation</keyword>
<reference evidence="5" key="1">
    <citation type="journal article" date="2023" name="IMA Fungus">
        <title>Comparative genomic study of the Penicillium genus elucidates a diverse pangenome and 15 lateral gene transfer events.</title>
        <authorList>
            <person name="Petersen C."/>
            <person name="Sorensen T."/>
            <person name="Nielsen M.R."/>
            <person name="Sondergaard T.E."/>
            <person name="Sorensen J.L."/>
            <person name="Fitzpatrick D.A."/>
            <person name="Frisvad J.C."/>
            <person name="Nielsen K.L."/>
        </authorList>
    </citation>
    <scope>NUCLEOTIDE SEQUENCE</scope>
    <source>
        <strain evidence="5">IBT 12815</strain>
    </source>
</reference>
<dbReference type="Proteomes" id="UP001213799">
    <property type="component" value="Unassembled WGS sequence"/>
</dbReference>
<sequence>MKTSGLFIALATAAFAQQHTLCDQYGYYSTGNYDVNNNLWGKDAGTGSQCTYVKSISDSGVSWYTTWNWSGGKGNVKSYANSGYIGKMQKYISDIKSIPTSVEWSYDNTDINADVAYDLFTAANVDHDTSSGDYELMIWLGKYGTIQPIGTQIATATVANEKWELWYGVNGAQKTYSFVASSPITSWSGDIQEFFNYLTKNQNYPGSSQYLITMQFGTEPFTGEKTTMTVSNWSASVTF</sequence>
<dbReference type="InterPro" id="IPR002594">
    <property type="entry name" value="GH12"/>
</dbReference>
<dbReference type="InterPro" id="IPR013319">
    <property type="entry name" value="GH11/12"/>
</dbReference>
<dbReference type="EMBL" id="JAQJAE010000001">
    <property type="protein sequence ID" value="KAJ5617360.1"/>
    <property type="molecule type" value="Genomic_DNA"/>
</dbReference>
<proteinExistence type="inferred from homology"/>
<evidence type="ECO:0000256" key="4">
    <source>
        <dbReference type="SAM" id="SignalP"/>
    </source>
</evidence>